<dbReference type="Pfam" id="PF00015">
    <property type="entry name" value="MCPsignal"/>
    <property type="match status" value="1"/>
</dbReference>
<dbReference type="GO" id="GO:0007165">
    <property type="term" value="P:signal transduction"/>
    <property type="evidence" value="ECO:0007669"/>
    <property type="project" value="UniProtKB-KW"/>
</dbReference>
<comment type="caution">
    <text evidence="4">The sequence shown here is derived from an EMBL/GenBank/DDBJ whole genome shotgun (WGS) entry which is preliminary data.</text>
</comment>
<name>E7N0Y0_9FIRM</name>
<dbReference type="SMART" id="SM01204">
    <property type="entry name" value="FIST_C"/>
    <property type="match status" value="1"/>
</dbReference>
<keyword evidence="5" id="KW-1185">Reference proteome</keyword>
<dbReference type="SMART" id="SM00897">
    <property type="entry name" value="FIST"/>
    <property type="match status" value="1"/>
</dbReference>
<dbReference type="GO" id="GO:0016020">
    <property type="term" value="C:membrane"/>
    <property type="evidence" value="ECO:0007669"/>
    <property type="project" value="InterPro"/>
</dbReference>
<dbReference type="SMART" id="SM00283">
    <property type="entry name" value="MA"/>
    <property type="match status" value="1"/>
</dbReference>
<evidence type="ECO:0000313" key="4">
    <source>
        <dbReference type="EMBL" id="EFW30170.1"/>
    </source>
</evidence>
<dbReference type="InterPro" id="IPR004089">
    <property type="entry name" value="MCPsignal_dom"/>
</dbReference>
<gene>
    <name evidence="4" type="ORF">HMPREF9555_00631</name>
</gene>
<evidence type="ECO:0000313" key="5">
    <source>
        <dbReference type="Proteomes" id="UP000004633"/>
    </source>
</evidence>
<accession>E7N0Y0</accession>
<dbReference type="Pfam" id="PF10442">
    <property type="entry name" value="FIST_C"/>
    <property type="match status" value="1"/>
</dbReference>
<dbReference type="InterPro" id="IPR019494">
    <property type="entry name" value="FIST_C"/>
</dbReference>
<dbReference type="STRING" id="749551.HMPREF9555_00631"/>
<keyword evidence="1 2" id="KW-0807">Transducer</keyword>
<dbReference type="EMBL" id="AECV01000007">
    <property type="protein sequence ID" value="EFW30170.1"/>
    <property type="molecule type" value="Genomic_DNA"/>
</dbReference>
<sequence length="702" mass="76782">MFGFLGKKKEESEVSLADRIKAKPLTSGNTPQDAPAKAHVPFESLGAPVGGADIRTAYLSRAELTAERLRELYDLPGGPAVVLGFVSADLSMEDVSRAVSAASPPNVKILLMTTCGELAYEQGSRSYYLDAKEGRAKILLQAFSQRMIVQSHMLTLSLHNGDMRRGVSELTPAERTRRIREDLRHESIPFPVRFDDTFAFVYVDGVSSCESFVLKGIYDAGILPCPYIGGSAGGALDFSHTYIYDGKKVLENHAAVLVVKLAEGYRYAIFKTQAVEDTGKKWTVIGSDSTFRTVDTVADADGHPVSFAEVLMKELHVSDISGLIDAMAGYNFATRIGRELCIRALHSIDEKTKSLRLYCDITAGEEIRLVRRTKLIETLKADYRAFAKGKPTPIGAVLNDCVSRRLVFSTELAGADLFAGIPVAGYSALGEISGVHLNETLTAIFFYRMSGEKFEDNYLDHFPTIYADCQKSFLTREITHMQIIGNLKDGIIGEFASYRSQMAGLAETMTRVSESAGNVSELVGTLSSSLGGQGDMTKELLGRNAEITPKLQTLTESTKKIEQVMQMITEISAQINLLALNAAIEAARAGEAGRGFAVVAGEVRKLSENTRERLEASDEAITQLLRDVQEIDKMLATNQEFEEKVENFEYGFDGQIETLRRNLDGALSAVQSSGASIEKAAELGESLGRRFDELEAVLRSIR</sequence>
<dbReference type="Pfam" id="PF08495">
    <property type="entry name" value="FIST"/>
    <property type="match status" value="1"/>
</dbReference>
<evidence type="ECO:0000256" key="1">
    <source>
        <dbReference type="ARBA" id="ARBA00023224"/>
    </source>
</evidence>
<dbReference type="PANTHER" id="PTHR32089:SF112">
    <property type="entry name" value="LYSOZYME-LIKE PROTEIN-RELATED"/>
    <property type="match status" value="1"/>
</dbReference>
<dbReference type="SUPFAM" id="SSF58104">
    <property type="entry name" value="Methyl-accepting chemotaxis protein (MCP) signaling domain"/>
    <property type="match status" value="1"/>
</dbReference>
<reference evidence="4 5" key="1">
    <citation type="submission" date="2010-08" db="EMBL/GenBank/DDBJ databases">
        <authorList>
            <person name="Weinstock G."/>
            <person name="Sodergren E."/>
            <person name="Clifton S."/>
            <person name="Fulton L."/>
            <person name="Fulton B."/>
            <person name="Courtney L."/>
            <person name="Fronick C."/>
            <person name="Harrison M."/>
            <person name="Strong C."/>
            <person name="Farmer C."/>
            <person name="Delahaunty K."/>
            <person name="Markovic C."/>
            <person name="Hall O."/>
            <person name="Minx P."/>
            <person name="Tomlinson C."/>
            <person name="Mitreva M."/>
            <person name="Hou S."/>
            <person name="Chen J."/>
            <person name="Wollam A."/>
            <person name="Pepin K.H."/>
            <person name="Johnson M."/>
            <person name="Bhonagiri V."/>
            <person name="Zhang X."/>
            <person name="Suruliraj S."/>
            <person name="Warren W."/>
            <person name="Chinwalla A."/>
            <person name="Mardis E.R."/>
            <person name="Wilson R.K."/>
        </authorList>
    </citation>
    <scope>NUCLEOTIDE SEQUENCE [LARGE SCALE GENOMIC DNA]</scope>
    <source>
        <strain evidence="4 5">F0399</strain>
    </source>
</reference>
<dbReference type="Proteomes" id="UP000004633">
    <property type="component" value="Unassembled WGS sequence"/>
</dbReference>
<evidence type="ECO:0000256" key="2">
    <source>
        <dbReference type="PROSITE-ProRule" id="PRU00284"/>
    </source>
</evidence>
<dbReference type="PROSITE" id="PS50111">
    <property type="entry name" value="CHEMOTAXIS_TRANSDUC_2"/>
    <property type="match status" value="1"/>
</dbReference>
<protein>
    <submittedName>
        <fullName evidence="4">Methyl-accepting chemotaxis protein signaling domain protein</fullName>
    </submittedName>
</protein>
<dbReference type="RefSeq" id="WP_009349309.1">
    <property type="nucleotide sequence ID" value="NZ_GL638131.1"/>
</dbReference>
<evidence type="ECO:0000259" key="3">
    <source>
        <dbReference type="PROSITE" id="PS50111"/>
    </source>
</evidence>
<dbReference type="InterPro" id="IPR013702">
    <property type="entry name" value="FIST_domain_N"/>
</dbReference>
<dbReference type="Gene3D" id="1.10.287.950">
    <property type="entry name" value="Methyl-accepting chemotaxis protein"/>
    <property type="match status" value="1"/>
</dbReference>
<proteinExistence type="predicted"/>
<dbReference type="PANTHER" id="PTHR32089">
    <property type="entry name" value="METHYL-ACCEPTING CHEMOTAXIS PROTEIN MCPB"/>
    <property type="match status" value="1"/>
</dbReference>
<dbReference type="AlphaFoldDB" id="E7N0Y0"/>
<dbReference type="HOGENOM" id="CLU_026627_1_0_9"/>
<organism evidence="4 5">
    <name type="scientific">Selenomonas artemidis F0399</name>
    <dbReference type="NCBI Taxonomy" id="749551"/>
    <lineage>
        <taxon>Bacteria</taxon>
        <taxon>Bacillati</taxon>
        <taxon>Bacillota</taxon>
        <taxon>Negativicutes</taxon>
        <taxon>Selenomonadales</taxon>
        <taxon>Selenomonadaceae</taxon>
        <taxon>Selenomonas</taxon>
    </lineage>
</organism>
<feature type="domain" description="Methyl-accepting transducer" evidence="3">
    <location>
        <begin position="500"/>
        <end position="695"/>
    </location>
</feature>